<feature type="region of interest" description="Disordered" evidence="8">
    <location>
        <begin position="1"/>
        <end position="51"/>
    </location>
</feature>
<keyword evidence="5" id="KW-0238">DNA-binding</keyword>
<keyword evidence="6" id="KW-0539">Nucleus</keyword>
<evidence type="ECO:0000259" key="9">
    <source>
        <dbReference type="Pfam" id="PF04042"/>
    </source>
</evidence>
<dbReference type="GO" id="GO:0003677">
    <property type="term" value="F:DNA binding"/>
    <property type="evidence" value="ECO:0007669"/>
    <property type="project" value="UniProtKB-KW"/>
</dbReference>
<dbReference type="OrthoDB" id="10254730at2759"/>
<evidence type="ECO:0000256" key="7">
    <source>
        <dbReference type="ARBA" id="ARBA00032930"/>
    </source>
</evidence>
<evidence type="ECO:0000256" key="6">
    <source>
        <dbReference type="ARBA" id="ARBA00023242"/>
    </source>
</evidence>
<feature type="domain" description="DNA polymerase alpha/delta/epsilon subunit B" evidence="9">
    <location>
        <begin position="422"/>
        <end position="632"/>
    </location>
</feature>
<evidence type="ECO:0000256" key="8">
    <source>
        <dbReference type="SAM" id="MobiDB-lite"/>
    </source>
</evidence>
<comment type="similarity">
    <text evidence="2">Belongs to the DNA polymerase epsilon subunit B family.</text>
</comment>
<dbReference type="AlphaFoldDB" id="A0A3N4KW29"/>
<evidence type="ECO:0000256" key="4">
    <source>
        <dbReference type="ARBA" id="ARBA00022705"/>
    </source>
</evidence>
<dbReference type="FunCoup" id="A0A3N4KW29">
    <property type="interactions" value="756"/>
</dbReference>
<organism evidence="10 11">
    <name type="scientific">Morchella conica CCBAS932</name>
    <dbReference type="NCBI Taxonomy" id="1392247"/>
    <lineage>
        <taxon>Eukaryota</taxon>
        <taxon>Fungi</taxon>
        <taxon>Dikarya</taxon>
        <taxon>Ascomycota</taxon>
        <taxon>Pezizomycotina</taxon>
        <taxon>Pezizomycetes</taxon>
        <taxon>Pezizales</taxon>
        <taxon>Morchellaceae</taxon>
        <taxon>Morchella</taxon>
    </lineage>
</organism>
<evidence type="ECO:0000256" key="3">
    <source>
        <dbReference type="ARBA" id="ARBA00016011"/>
    </source>
</evidence>
<reference evidence="10 11" key="1">
    <citation type="journal article" date="2018" name="Nat. Ecol. Evol.">
        <title>Pezizomycetes genomes reveal the molecular basis of ectomycorrhizal truffle lifestyle.</title>
        <authorList>
            <person name="Murat C."/>
            <person name="Payen T."/>
            <person name="Noel B."/>
            <person name="Kuo A."/>
            <person name="Morin E."/>
            <person name="Chen J."/>
            <person name="Kohler A."/>
            <person name="Krizsan K."/>
            <person name="Balestrini R."/>
            <person name="Da Silva C."/>
            <person name="Montanini B."/>
            <person name="Hainaut M."/>
            <person name="Levati E."/>
            <person name="Barry K.W."/>
            <person name="Belfiori B."/>
            <person name="Cichocki N."/>
            <person name="Clum A."/>
            <person name="Dockter R.B."/>
            <person name="Fauchery L."/>
            <person name="Guy J."/>
            <person name="Iotti M."/>
            <person name="Le Tacon F."/>
            <person name="Lindquist E.A."/>
            <person name="Lipzen A."/>
            <person name="Malagnac F."/>
            <person name="Mello A."/>
            <person name="Molinier V."/>
            <person name="Miyauchi S."/>
            <person name="Poulain J."/>
            <person name="Riccioni C."/>
            <person name="Rubini A."/>
            <person name="Sitrit Y."/>
            <person name="Splivallo R."/>
            <person name="Traeger S."/>
            <person name="Wang M."/>
            <person name="Zifcakova L."/>
            <person name="Wipf D."/>
            <person name="Zambonelli A."/>
            <person name="Paolocci F."/>
            <person name="Nowrousian M."/>
            <person name="Ottonello S."/>
            <person name="Baldrian P."/>
            <person name="Spatafora J.W."/>
            <person name="Henrissat B."/>
            <person name="Nagy L.G."/>
            <person name="Aury J.M."/>
            <person name="Wincker P."/>
            <person name="Grigoriev I.V."/>
            <person name="Bonfante P."/>
            <person name="Martin F.M."/>
        </authorList>
    </citation>
    <scope>NUCLEOTIDE SEQUENCE [LARGE SCALE GENOMIC DNA]</scope>
    <source>
        <strain evidence="10 11">CCBAS932</strain>
    </source>
</reference>
<feature type="compositionally biased region" description="Low complexity" evidence="8">
    <location>
        <begin position="25"/>
        <end position="36"/>
    </location>
</feature>
<name>A0A3N4KW29_9PEZI</name>
<dbReference type="GO" id="GO:0006261">
    <property type="term" value="P:DNA-templated DNA replication"/>
    <property type="evidence" value="ECO:0007669"/>
    <property type="project" value="InterPro"/>
</dbReference>
<keyword evidence="11" id="KW-1185">Reference proteome</keyword>
<dbReference type="GO" id="GO:0008622">
    <property type="term" value="C:epsilon DNA polymerase complex"/>
    <property type="evidence" value="ECO:0007669"/>
    <property type="project" value="InterPro"/>
</dbReference>
<dbReference type="GO" id="GO:0042276">
    <property type="term" value="P:error-prone translesion synthesis"/>
    <property type="evidence" value="ECO:0007669"/>
    <property type="project" value="TreeGrafter"/>
</dbReference>
<evidence type="ECO:0000256" key="1">
    <source>
        <dbReference type="ARBA" id="ARBA00004123"/>
    </source>
</evidence>
<dbReference type="PANTHER" id="PTHR12708:SF0">
    <property type="entry name" value="DNA POLYMERASE EPSILON SUBUNIT 2"/>
    <property type="match status" value="1"/>
</dbReference>
<dbReference type="STRING" id="1392247.A0A3N4KW29"/>
<dbReference type="InParanoid" id="A0A3N4KW29"/>
<protein>
    <recommendedName>
        <fullName evidence="3">DNA polymerase epsilon subunit B</fullName>
    </recommendedName>
    <alternativeName>
        <fullName evidence="7">DNA polymerase II subunit 2</fullName>
    </alternativeName>
</protein>
<dbReference type="InterPro" id="IPR007185">
    <property type="entry name" value="DNA_pol_a/d/e_bsu"/>
</dbReference>
<evidence type="ECO:0000313" key="11">
    <source>
        <dbReference type="Proteomes" id="UP000277580"/>
    </source>
</evidence>
<sequence>MNPPAKKIQAFFRPKHPLKPTNIHPPSSSTFTSDPFEPLPPSSLPPSSSRAPTPRILAVEIPPSILRPVAFRVFTKKHNLTLKSDALALLCAFVGRRCGADWRDSGTGERLLDEIARQWKRNEGAQGVLVDGGEALKGVIRGMEVPGAGSAGAGDLLRVGAVRGEEWDLGRGVESSQLWGAEAEAHVAAAVGGGAGVLDVEGGVDGKRFLKVVDAFAMPKWAYNPLKRGFEKAPKPTLLPPASAKTTLFRTRYTLLHQRLLRTELFLPPTFLAATKATAREQHKLTPISNLLGRAGQNFLLFGMLAVNPSGVLTLIDTSGEIVLDLSIAVAVPEDGSWFAPGCFCIVDGAFEENSKFTVYTVGQPLPERRDASAEVFGHVDFLGNGVTLDMGVNFGDGGGGGGGQQGRAMRRAESEEGVRMVFLGAVELDGKGVLEGLRRVFEILEEAPPLMIMLIGSFTSIAMGTNGGSVAYKEYFDRLASLLADFKALTEASTFVFVPGDNDPWASTFSGGSSAALPRKAVPEMFTGRVRRVFQGAAAGGEAVWTSNPCRVGALGRYDPPNFSTLSLLFLYVCADELGFVQLVKTILDQGYLSPFALGTRPVLWDYWHALMLYPLPTALVLCEPAMQPFALTYEGCNVMNPGRLVERRRVRWIEYRPATGRGEVKESSF</sequence>
<dbReference type="Proteomes" id="UP000277580">
    <property type="component" value="Unassembled WGS sequence"/>
</dbReference>
<proteinExistence type="inferred from homology"/>
<evidence type="ECO:0000256" key="2">
    <source>
        <dbReference type="ARBA" id="ARBA00009560"/>
    </source>
</evidence>
<gene>
    <name evidence="10" type="ORF">P167DRAFT_584994</name>
</gene>
<accession>A0A3N4KW29</accession>
<evidence type="ECO:0000256" key="5">
    <source>
        <dbReference type="ARBA" id="ARBA00023125"/>
    </source>
</evidence>
<dbReference type="EMBL" id="ML119121">
    <property type="protein sequence ID" value="RPB13678.1"/>
    <property type="molecule type" value="Genomic_DNA"/>
</dbReference>
<dbReference type="InterPro" id="IPR016266">
    <property type="entry name" value="POLE2"/>
</dbReference>
<evidence type="ECO:0000313" key="10">
    <source>
        <dbReference type="EMBL" id="RPB13678.1"/>
    </source>
</evidence>
<keyword evidence="4" id="KW-0235">DNA replication</keyword>
<dbReference type="PANTHER" id="PTHR12708">
    <property type="entry name" value="DNA POLYMERASE EPSILON SUBUNIT B"/>
    <property type="match status" value="1"/>
</dbReference>
<comment type="subcellular location">
    <subcellularLocation>
        <location evidence="1">Nucleus</location>
    </subcellularLocation>
</comment>
<dbReference type="Pfam" id="PF04042">
    <property type="entry name" value="DNA_pol_E_B"/>
    <property type="match status" value="1"/>
</dbReference>